<evidence type="ECO:0000313" key="3">
    <source>
        <dbReference type="EMBL" id="QDL12119.1"/>
    </source>
</evidence>
<evidence type="ECO:0000313" key="4">
    <source>
        <dbReference type="EMBL" id="QDL12253.1"/>
    </source>
</evidence>
<sequence>MLRSIFEQFVQESPVSVMARGLMERVFAPERMDKLFETHAKVQHQQELLFSSQVDLMSLVVCGIQKSVHAAYKARATNLIVSTTALYKKLCGVELSVSQALVRETASDLRVLIEIMGGEQPNPLPGYRHKIVDGTCLAATDHRLDAIRLFAAKALPGKAIVVLDPLSKLVIDIILCQDGHANERSLFDNVLSGVQPNDVWTGDRNFCTAKFLWTIAQQKAFFVIRQHGSLGWTELSTLRALGQTDTGNLFEQCIEICYEGNRLKCRRVVLKLFVPTRDKEWEIAILTNLPLSHADAAKIAELYRNRWSLETLFQTVTENFNAEIQTLAYPKAALFSFSMALVTYNILATLKAALGSVHGIAKIDAGLSDFYLVDEIQGTYRGMMIAIPSQQWEIFRTYSLDQMGQLLQQLATGVNLKRFLKAIRSPKKKRQPLIVDHRHRHVSTARLLDIY</sequence>
<dbReference type="AlphaFoldDB" id="A0A856MLG9"/>
<dbReference type="KEGG" id="bsen:DP114_05420"/>
<dbReference type="SUPFAM" id="SSF53098">
    <property type="entry name" value="Ribonuclease H-like"/>
    <property type="match status" value="1"/>
</dbReference>
<reference evidence="4 9" key="1">
    <citation type="submission" date="2018-06" db="EMBL/GenBank/DDBJ databases">
        <title>Comparative genomics of Brasilonema spp. strains.</title>
        <authorList>
            <person name="Alvarenga D.O."/>
            <person name="Fiore M.F."/>
            <person name="Varani A.M."/>
        </authorList>
    </citation>
    <scope>NUCLEOTIDE SEQUENCE [LARGE SCALE GENOMIC DNA]</scope>
    <source>
        <strain evidence="4 9">CENA114</strain>
    </source>
</reference>
<dbReference type="KEGG" id="bsen:DP114_03460"/>
<dbReference type="KEGG" id="bsen:DP114_27765"/>
<dbReference type="PANTHER" id="PTHR33258:SF1">
    <property type="entry name" value="TRANSPOSASE INSL FOR INSERTION SEQUENCE ELEMENT IS186A-RELATED"/>
    <property type="match status" value="1"/>
</dbReference>
<dbReference type="GO" id="GO:0003677">
    <property type="term" value="F:DNA binding"/>
    <property type="evidence" value="ECO:0007669"/>
    <property type="project" value="InterPro"/>
</dbReference>
<dbReference type="EMBL" id="CP030118">
    <property type="protein sequence ID" value="QDL12496.1"/>
    <property type="molecule type" value="Genomic_DNA"/>
</dbReference>
<dbReference type="EMBL" id="CP030118">
    <property type="protein sequence ID" value="QDL12083.1"/>
    <property type="molecule type" value="Genomic_DNA"/>
</dbReference>
<dbReference type="InterPro" id="IPR002559">
    <property type="entry name" value="Transposase_11"/>
</dbReference>
<dbReference type="EMBL" id="CP030118">
    <property type="protein sequence ID" value="QDL12465.1"/>
    <property type="molecule type" value="Genomic_DNA"/>
</dbReference>
<dbReference type="GO" id="GO:0004803">
    <property type="term" value="F:transposase activity"/>
    <property type="evidence" value="ECO:0007669"/>
    <property type="project" value="InterPro"/>
</dbReference>
<evidence type="ECO:0000259" key="1">
    <source>
        <dbReference type="Pfam" id="PF01609"/>
    </source>
</evidence>
<dbReference type="Pfam" id="PF01609">
    <property type="entry name" value="DDE_Tnp_1"/>
    <property type="match status" value="1"/>
</dbReference>
<evidence type="ECO:0000313" key="8">
    <source>
        <dbReference type="EMBL" id="QDL12496.1"/>
    </source>
</evidence>
<dbReference type="KEGG" id="bsen:DP114_29810"/>
<evidence type="ECO:0000313" key="2">
    <source>
        <dbReference type="EMBL" id="QDL12083.1"/>
    </source>
</evidence>
<proteinExistence type="predicted"/>
<dbReference type="PANTHER" id="PTHR33258">
    <property type="entry name" value="TRANSPOSASE INSL FOR INSERTION SEQUENCE ELEMENT IS186A-RELATED"/>
    <property type="match status" value="1"/>
</dbReference>
<dbReference type="EMBL" id="CP030118">
    <property type="protein sequence ID" value="QDL12119.1"/>
    <property type="molecule type" value="Genomic_DNA"/>
</dbReference>
<dbReference type="EMBL" id="CP030118">
    <property type="protein sequence ID" value="QDL12441.1"/>
    <property type="molecule type" value="Genomic_DNA"/>
</dbReference>
<feature type="domain" description="Transposase IS4-like" evidence="1">
    <location>
        <begin position="126"/>
        <end position="345"/>
    </location>
</feature>
<accession>A0A856MLG9</accession>
<evidence type="ECO:0000313" key="6">
    <source>
        <dbReference type="EMBL" id="QDL12441.1"/>
    </source>
</evidence>
<gene>
    <name evidence="2" type="ORF">DP114_03460</name>
    <name evidence="3" type="ORF">DP114_05420</name>
    <name evidence="4" type="ORF">DP114_14675</name>
    <name evidence="5" type="ORF">DP114_19965</name>
    <name evidence="6" type="ORF">DP114_26740</name>
    <name evidence="7" type="ORF">DP114_27765</name>
    <name evidence="8" type="ORF">DP114_29810</name>
</gene>
<dbReference type="KEGG" id="bsen:DP114_14675"/>
<protein>
    <submittedName>
        <fullName evidence="4">IS4/IS5 family transposase</fullName>
    </submittedName>
</protein>
<dbReference type="Proteomes" id="UP000503129">
    <property type="component" value="Chromosome"/>
</dbReference>
<dbReference type="InterPro" id="IPR012337">
    <property type="entry name" value="RNaseH-like_sf"/>
</dbReference>
<name>A0A856MLG9_9CYAN</name>
<evidence type="ECO:0000313" key="7">
    <source>
        <dbReference type="EMBL" id="QDL12465.1"/>
    </source>
</evidence>
<dbReference type="EMBL" id="CP030118">
    <property type="protein sequence ID" value="QDL12336.1"/>
    <property type="molecule type" value="Genomic_DNA"/>
</dbReference>
<dbReference type="KEGG" id="bsen:DP114_19965"/>
<dbReference type="GO" id="GO:0006313">
    <property type="term" value="P:DNA transposition"/>
    <property type="evidence" value="ECO:0007669"/>
    <property type="project" value="InterPro"/>
</dbReference>
<dbReference type="KEGG" id="bsen:DP114_26740"/>
<dbReference type="EMBL" id="CP030118">
    <property type="protein sequence ID" value="QDL12253.1"/>
    <property type="molecule type" value="Genomic_DNA"/>
</dbReference>
<evidence type="ECO:0000313" key="9">
    <source>
        <dbReference type="Proteomes" id="UP000503129"/>
    </source>
</evidence>
<evidence type="ECO:0000313" key="5">
    <source>
        <dbReference type="EMBL" id="QDL12336.1"/>
    </source>
</evidence>
<organism evidence="4 9">
    <name type="scientific">Brasilonema sennae CENA114</name>
    <dbReference type="NCBI Taxonomy" id="415709"/>
    <lineage>
        <taxon>Bacteria</taxon>
        <taxon>Bacillati</taxon>
        <taxon>Cyanobacteriota</taxon>
        <taxon>Cyanophyceae</taxon>
        <taxon>Nostocales</taxon>
        <taxon>Scytonemataceae</taxon>
        <taxon>Brasilonema</taxon>
        <taxon>Bromeliae group (in: Brasilonema)</taxon>
    </lineage>
</organism>
<keyword evidence="9" id="KW-1185">Reference proteome</keyword>